<dbReference type="Gene3D" id="1.10.443.10">
    <property type="entry name" value="Intergrase catalytic core"/>
    <property type="match status" value="1"/>
</dbReference>
<keyword evidence="3" id="KW-0229">DNA integration</keyword>
<evidence type="ECO:0000259" key="8">
    <source>
        <dbReference type="PROSITE" id="PS51900"/>
    </source>
</evidence>
<dbReference type="AlphaFoldDB" id="A5Z8V7"/>
<evidence type="ECO:0000256" key="5">
    <source>
        <dbReference type="ARBA" id="ARBA00023172"/>
    </source>
</evidence>
<dbReference type="Proteomes" id="UP000006000">
    <property type="component" value="Unassembled WGS sequence"/>
</dbReference>
<dbReference type="PROSITE" id="PS51898">
    <property type="entry name" value="TYR_RECOMBINASE"/>
    <property type="match status" value="1"/>
</dbReference>
<dbReference type="STRING" id="411463.EUBVEN_02149"/>
<dbReference type="eggNOG" id="COG0582">
    <property type="taxonomic scope" value="Bacteria"/>
</dbReference>
<evidence type="ECO:0000256" key="6">
    <source>
        <dbReference type="PROSITE-ProRule" id="PRU01248"/>
    </source>
</evidence>
<comment type="caution">
    <text evidence="9">The sequence shown here is derived from an EMBL/GenBank/DDBJ whole genome shotgun (WGS) entry which is preliminary data.</text>
</comment>
<comment type="function">
    <text evidence="1">Site-specific tyrosine recombinase, which acts by catalyzing the cutting and rejoining of the recombining DNA molecules.</text>
</comment>
<dbReference type="SUPFAM" id="SSF54171">
    <property type="entry name" value="DNA-binding domain"/>
    <property type="match status" value="1"/>
</dbReference>
<reference evidence="9 10" key="1">
    <citation type="submission" date="2007-03" db="EMBL/GenBank/DDBJ databases">
        <authorList>
            <person name="Fulton L."/>
            <person name="Clifton S."/>
            <person name="Fulton B."/>
            <person name="Xu J."/>
            <person name="Minx P."/>
            <person name="Pepin K.H."/>
            <person name="Johnson M."/>
            <person name="Thiruvilangam P."/>
            <person name="Bhonagiri V."/>
            <person name="Nash W.E."/>
            <person name="Mardis E.R."/>
            <person name="Wilson R.K."/>
        </authorList>
    </citation>
    <scope>NUCLEOTIDE SEQUENCE [LARGE SCALE GENOMIC DNA]</scope>
    <source>
        <strain evidence="9 10">ATCC 27560</strain>
    </source>
</reference>
<dbReference type="InterPro" id="IPR011010">
    <property type="entry name" value="DNA_brk_join_enz"/>
</dbReference>
<feature type="domain" description="Core-binding (CB)" evidence="8">
    <location>
        <begin position="84"/>
        <end position="166"/>
    </location>
</feature>
<dbReference type="InterPro" id="IPR002104">
    <property type="entry name" value="Integrase_catalytic"/>
</dbReference>
<evidence type="ECO:0000256" key="3">
    <source>
        <dbReference type="ARBA" id="ARBA00022908"/>
    </source>
</evidence>
<keyword evidence="4 6" id="KW-0238">DNA-binding</keyword>
<dbReference type="GO" id="GO:0008907">
    <property type="term" value="F:integrase activity"/>
    <property type="evidence" value="ECO:0007669"/>
    <property type="project" value="InterPro"/>
</dbReference>
<evidence type="ECO:0000256" key="4">
    <source>
        <dbReference type="ARBA" id="ARBA00023125"/>
    </source>
</evidence>
<dbReference type="InterPro" id="IPR010998">
    <property type="entry name" value="Integrase_recombinase_N"/>
</dbReference>
<keyword evidence="5" id="KW-0233">DNA recombination</keyword>
<accession>A5Z8V7</accession>
<evidence type="ECO:0000259" key="7">
    <source>
        <dbReference type="PROSITE" id="PS51898"/>
    </source>
</evidence>
<dbReference type="InterPro" id="IPR044068">
    <property type="entry name" value="CB"/>
</dbReference>
<dbReference type="InterPro" id="IPR016177">
    <property type="entry name" value="DNA-bd_dom_sf"/>
</dbReference>
<dbReference type="Pfam" id="PF00589">
    <property type="entry name" value="Phage_integrase"/>
    <property type="match status" value="1"/>
</dbReference>
<evidence type="ECO:0000256" key="1">
    <source>
        <dbReference type="ARBA" id="ARBA00003283"/>
    </source>
</evidence>
<dbReference type="Pfam" id="PF14659">
    <property type="entry name" value="Phage_int_SAM_3"/>
    <property type="match status" value="1"/>
</dbReference>
<dbReference type="PROSITE" id="PS51900">
    <property type="entry name" value="CB"/>
    <property type="match status" value="1"/>
</dbReference>
<organism evidence="9 10">
    <name type="scientific">Eubacterium ventriosum ATCC 27560</name>
    <dbReference type="NCBI Taxonomy" id="411463"/>
    <lineage>
        <taxon>Bacteria</taxon>
        <taxon>Bacillati</taxon>
        <taxon>Bacillota</taxon>
        <taxon>Clostridia</taxon>
        <taxon>Eubacteriales</taxon>
        <taxon>Eubacteriaceae</taxon>
        <taxon>Eubacterium</taxon>
    </lineage>
</organism>
<proteinExistence type="inferred from homology"/>
<dbReference type="CDD" id="cd01189">
    <property type="entry name" value="INT_ICEBs1_C_like"/>
    <property type="match status" value="1"/>
</dbReference>
<protein>
    <submittedName>
        <fullName evidence="9">Site-specific recombinase, phage integrase family</fullName>
    </submittedName>
</protein>
<evidence type="ECO:0000256" key="2">
    <source>
        <dbReference type="ARBA" id="ARBA00008857"/>
    </source>
</evidence>
<dbReference type="HOGENOM" id="CLU_027562_17_4_9"/>
<dbReference type="InterPro" id="IPR050090">
    <property type="entry name" value="Tyrosine_recombinase_XerCD"/>
</dbReference>
<sequence>MKGLFCLFERRPIMEKKRKDSRGRVLRKGEAFREKEGRYSYEYKDTFGNRKTIYSVDLLKLREREKQIERDISDGLNMYVAGKATLNYLFERYMDTKYNLRENTKVNYKYMYDNYVRNTIGKRLIADIKYSDIVYFYKSLITEKGLELNTVDTIHTVIHPVFSMAVRDDVIRKNPASGVLADIKKESGKNKGIRHALTIEQQRVFMKYMIEEEQFNHWIPIFTILLGTGCRVGEFIGLRWEDVDFKQKVISINHSIAYVCYGKEDGRKSHYAISLPKTEAGIRYIPMTDEVYDVFKAEYYRQQENGFSQFSIEGMSGFIFTNRCGRIYNQQTLNKGLKRISENYNQKELIDAKKQKREPIILPHFTCHQLRHTFATRLCESTSNLKAIQDIMGHANIETTMDIYAEATVGTKQKAIENLSNNLKLF</sequence>
<comment type="similarity">
    <text evidence="2">Belongs to the 'phage' integrase family.</text>
</comment>
<dbReference type="InterPro" id="IPR004107">
    <property type="entry name" value="Integrase_SAM-like_N"/>
</dbReference>
<reference evidence="9 10" key="2">
    <citation type="submission" date="2007-04" db="EMBL/GenBank/DDBJ databases">
        <title>Draft genome sequence of Eubacterium ventriosum (ATCC 27560).</title>
        <authorList>
            <person name="Sudarsanam P."/>
            <person name="Ley R."/>
            <person name="Guruge J."/>
            <person name="Turnbaugh P.J."/>
            <person name="Mahowald M."/>
            <person name="Liep D."/>
            <person name="Gordon J."/>
        </authorList>
    </citation>
    <scope>NUCLEOTIDE SEQUENCE [LARGE SCALE GENOMIC DNA]</scope>
    <source>
        <strain evidence="9 10">ATCC 27560</strain>
    </source>
</reference>
<dbReference type="GO" id="GO:0003677">
    <property type="term" value="F:DNA binding"/>
    <property type="evidence" value="ECO:0007669"/>
    <property type="project" value="UniProtKB-UniRule"/>
</dbReference>
<feature type="domain" description="Tyr recombinase" evidence="7">
    <location>
        <begin position="192"/>
        <end position="417"/>
    </location>
</feature>
<evidence type="ECO:0000313" key="10">
    <source>
        <dbReference type="Proteomes" id="UP000006000"/>
    </source>
</evidence>
<name>A5Z8V7_9FIRM</name>
<dbReference type="InterPro" id="IPR013762">
    <property type="entry name" value="Integrase-like_cat_sf"/>
</dbReference>
<dbReference type="SUPFAM" id="SSF56349">
    <property type="entry name" value="DNA breaking-rejoining enzymes"/>
    <property type="match status" value="1"/>
</dbReference>
<dbReference type="PANTHER" id="PTHR30349">
    <property type="entry name" value="PHAGE INTEGRASE-RELATED"/>
    <property type="match status" value="1"/>
</dbReference>
<dbReference type="Pfam" id="PF02920">
    <property type="entry name" value="Integrase_DNA"/>
    <property type="match status" value="1"/>
</dbReference>
<evidence type="ECO:0000313" key="9">
    <source>
        <dbReference type="EMBL" id="EDM50830.1"/>
    </source>
</evidence>
<dbReference type="Gene3D" id="1.10.150.130">
    <property type="match status" value="1"/>
</dbReference>
<dbReference type="EMBL" id="AAVL02000036">
    <property type="protein sequence ID" value="EDM50830.1"/>
    <property type="molecule type" value="Genomic_DNA"/>
</dbReference>
<dbReference type="InterPro" id="IPR004191">
    <property type="entry name" value="Integrase_Tn916-type_DNA-bd_N"/>
</dbReference>
<gene>
    <name evidence="9" type="ORF">EUBVEN_02149</name>
</gene>
<dbReference type="Gene3D" id="3.30.160.60">
    <property type="entry name" value="Classic Zinc Finger"/>
    <property type="match status" value="1"/>
</dbReference>
<dbReference type="GO" id="GO:0006310">
    <property type="term" value="P:DNA recombination"/>
    <property type="evidence" value="ECO:0007669"/>
    <property type="project" value="UniProtKB-KW"/>
</dbReference>